<evidence type="ECO:0000256" key="8">
    <source>
        <dbReference type="ARBA" id="ARBA00023077"/>
    </source>
</evidence>
<evidence type="ECO:0000256" key="1">
    <source>
        <dbReference type="ARBA" id="ARBA00004571"/>
    </source>
</evidence>
<evidence type="ECO:0000313" key="18">
    <source>
        <dbReference type="Proteomes" id="UP000030988"/>
    </source>
</evidence>
<feature type="compositionally biased region" description="Low complexity" evidence="13">
    <location>
        <begin position="26"/>
        <end position="35"/>
    </location>
</feature>
<comment type="subcellular location">
    <subcellularLocation>
        <location evidence="1 11">Cell outer membrane</location>
        <topology evidence="1 11">Multi-pass membrane protein</topology>
    </subcellularLocation>
</comment>
<evidence type="ECO:0000256" key="13">
    <source>
        <dbReference type="SAM" id="MobiDB-lite"/>
    </source>
</evidence>
<dbReference type="AlphaFoldDB" id="A0A0B2C0C2"/>
<feature type="signal peptide" evidence="14">
    <location>
        <begin position="1"/>
        <end position="25"/>
    </location>
</feature>
<dbReference type="Pfam" id="PF07715">
    <property type="entry name" value="Plug"/>
    <property type="match status" value="1"/>
</dbReference>
<protein>
    <submittedName>
        <fullName evidence="17">TonB-dependent receptor</fullName>
    </submittedName>
</protein>
<evidence type="ECO:0000256" key="2">
    <source>
        <dbReference type="ARBA" id="ARBA00022448"/>
    </source>
</evidence>
<dbReference type="InterPro" id="IPR012910">
    <property type="entry name" value="Plug_dom"/>
</dbReference>
<dbReference type="Gene3D" id="2.40.170.20">
    <property type="entry name" value="TonB-dependent receptor, beta-barrel domain"/>
    <property type="match status" value="1"/>
</dbReference>
<keyword evidence="6" id="KW-0408">Iron</keyword>
<accession>A0A0B2C0C2</accession>
<gene>
    <name evidence="17" type="ORF">PK98_02825</name>
</gene>
<evidence type="ECO:0000259" key="15">
    <source>
        <dbReference type="Pfam" id="PF00593"/>
    </source>
</evidence>
<organism evidence="17 18">
    <name type="scientific">Croceibacterium mercuriale</name>
    <dbReference type="NCBI Taxonomy" id="1572751"/>
    <lineage>
        <taxon>Bacteria</taxon>
        <taxon>Pseudomonadati</taxon>
        <taxon>Pseudomonadota</taxon>
        <taxon>Alphaproteobacteria</taxon>
        <taxon>Sphingomonadales</taxon>
        <taxon>Erythrobacteraceae</taxon>
        <taxon>Croceibacterium</taxon>
    </lineage>
</organism>
<dbReference type="Pfam" id="PF00593">
    <property type="entry name" value="TonB_dep_Rec_b-barrel"/>
    <property type="match status" value="1"/>
</dbReference>
<comment type="similarity">
    <text evidence="11 12">Belongs to the TonB-dependent receptor family.</text>
</comment>
<evidence type="ECO:0000256" key="9">
    <source>
        <dbReference type="ARBA" id="ARBA00023136"/>
    </source>
</evidence>
<feature type="domain" description="TonB-dependent receptor-like beta-barrel" evidence="15">
    <location>
        <begin position="296"/>
        <end position="789"/>
    </location>
</feature>
<evidence type="ECO:0000256" key="5">
    <source>
        <dbReference type="ARBA" id="ARBA00022692"/>
    </source>
</evidence>
<dbReference type="EMBL" id="JTDN01000001">
    <property type="protein sequence ID" value="KHL25610.1"/>
    <property type="molecule type" value="Genomic_DNA"/>
</dbReference>
<feature type="domain" description="TonB-dependent receptor plug" evidence="16">
    <location>
        <begin position="72"/>
        <end position="181"/>
    </location>
</feature>
<evidence type="ECO:0000256" key="12">
    <source>
        <dbReference type="RuleBase" id="RU003357"/>
    </source>
</evidence>
<dbReference type="GO" id="GO:0009279">
    <property type="term" value="C:cell outer membrane"/>
    <property type="evidence" value="ECO:0007669"/>
    <property type="project" value="UniProtKB-SubCell"/>
</dbReference>
<keyword evidence="5 11" id="KW-0812">Transmembrane</keyword>
<name>A0A0B2C0C2_9SPHN</name>
<keyword evidence="17" id="KW-0675">Receptor</keyword>
<keyword evidence="7" id="KW-0406">Ion transport</keyword>
<keyword evidence="3 11" id="KW-1134">Transmembrane beta strand</keyword>
<dbReference type="PROSITE" id="PS52016">
    <property type="entry name" value="TONB_DEPENDENT_REC_3"/>
    <property type="match status" value="1"/>
</dbReference>
<dbReference type="Proteomes" id="UP000030988">
    <property type="component" value="Unassembled WGS sequence"/>
</dbReference>
<evidence type="ECO:0000256" key="6">
    <source>
        <dbReference type="ARBA" id="ARBA00023004"/>
    </source>
</evidence>
<evidence type="ECO:0000313" key="17">
    <source>
        <dbReference type="EMBL" id="KHL25610.1"/>
    </source>
</evidence>
<dbReference type="SUPFAM" id="SSF56935">
    <property type="entry name" value="Porins"/>
    <property type="match status" value="1"/>
</dbReference>
<feature type="region of interest" description="Disordered" evidence="13">
    <location>
        <begin position="26"/>
        <end position="55"/>
    </location>
</feature>
<keyword evidence="4" id="KW-0410">Iron transport</keyword>
<evidence type="ECO:0000256" key="14">
    <source>
        <dbReference type="SAM" id="SignalP"/>
    </source>
</evidence>
<dbReference type="InterPro" id="IPR039426">
    <property type="entry name" value="TonB-dep_rcpt-like"/>
</dbReference>
<keyword evidence="2 11" id="KW-0813">Transport</keyword>
<keyword evidence="10 11" id="KW-0998">Cell outer membrane</keyword>
<feature type="region of interest" description="Disordered" evidence="13">
    <location>
        <begin position="679"/>
        <end position="701"/>
    </location>
</feature>
<evidence type="ECO:0000256" key="11">
    <source>
        <dbReference type="PROSITE-ProRule" id="PRU01360"/>
    </source>
</evidence>
<sequence length="826" mass="88984">MHSKMIAPLLAAASLLAFTPGTAVAQAQPQSPAQAGDPGWESGEAPPSVGTGARDAEQPAIFVTARRRQETAQQVPLAISVVDADKIDNTGAFNVGRLQQLVPSLTFYSSNPRNSAVNIRGIGVPFGLTNDGFDQGVGIYVDDVYYNRVASATFDFLDVAQIEVLRGPQGTLYGKNTTAGAVNITTRQPTFDFEARAEASVGNYGFAQGKTSISGPITDTIAARVAFSGTGRRGTIRNVATNEWINEQDNFGIRGQILWEPADSVDVTLTADYSTQDPACCGTVFVRTGATQRALNRQYAALAAAQNYQVPDTDAFARRTDIDANLNAGNTIAGASARVRWDTGWGELTSITAWRYWDWLPENDRDFTGLPITSISQNPSQQNQWTQEFRFNHDGDRVDFLVGAFGFYQEVRTQGLQAQGRAASAWLLAPTSALSRDPSVLDGLTARNDIRLDNLSLALFGQLSFDITDSLSIQPGVRLNYDRKDGLYNSVVTNGTGQLVTFASTDPRIVAQRGVLAPQFFEPQFDDWNVSYDVTLAYEITPDINSYATYARTFKPGGINLNGVPNDAAGNPVLEVGTVDPERVSHYEVGLKSQFLDGSATVNLAAFRTDIRDYQAQVVNGQTGVLRGYLANAEAVRTQGIELDASLRPSARFNTYVSGAFTDATYRSFADAPCPPELSGGTTVGAGQTASPAGTPGGLSPANCDISGQRLPGVSRWAVSFGAEGNVPVTLAGRDGQLYLGYDGSYRSRFSSNPTPSAYTWIDEFQLHNLRAGFRTDAGINAFLWVRNLADEDYFEQLQVPSGNTGLIVGNPGDPRTWGFTVQSQF</sequence>
<feature type="chain" id="PRO_5002067880" evidence="14">
    <location>
        <begin position="26"/>
        <end position="826"/>
    </location>
</feature>
<evidence type="ECO:0000256" key="3">
    <source>
        <dbReference type="ARBA" id="ARBA00022452"/>
    </source>
</evidence>
<dbReference type="InterPro" id="IPR000531">
    <property type="entry name" value="Beta-barrel_TonB"/>
</dbReference>
<reference evidence="17 18" key="1">
    <citation type="submission" date="2014-11" db="EMBL/GenBank/DDBJ databases">
        <title>Draft genome sequence of Kirrobacter mercurialis.</title>
        <authorList>
            <person name="Coil D.A."/>
            <person name="Eisen J.A."/>
        </authorList>
    </citation>
    <scope>NUCLEOTIDE SEQUENCE [LARGE SCALE GENOMIC DNA]</scope>
    <source>
        <strain evidence="17 18">Coronado</strain>
    </source>
</reference>
<keyword evidence="8 12" id="KW-0798">TonB box</keyword>
<evidence type="ECO:0000256" key="7">
    <source>
        <dbReference type="ARBA" id="ARBA00023065"/>
    </source>
</evidence>
<dbReference type="PANTHER" id="PTHR32552:SF81">
    <property type="entry name" value="TONB-DEPENDENT OUTER MEMBRANE RECEPTOR"/>
    <property type="match status" value="1"/>
</dbReference>
<evidence type="ECO:0000259" key="16">
    <source>
        <dbReference type="Pfam" id="PF07715"/>
    </source>
</evidence>
<dbReference type="PANTHER" id="PTHR32552">
    <property type="entry name" value="FERRICHROME IRON RECEPTOR-RELATED"/>
    <property type="match status" value="1"/>
</dbReference>
<keyword evidence="14" id="KW-0732">Signal</keyword>
<dbReference type="CDD" id="cd01347">
    <property type="entry name" value="ligand_gated_channel"/>
    <property type="match status" value="1"/>
</dbReference>
<dbReference type="InterPro" id="IPR036942">
    <property type="entry name" value="Beta-barrel_TonB_sf"/>
</dbReference>
<keyword evidence="18" id="KW-1185">Reference proteome</keyword>
<dbReference type="RefSeq" id="WP_039094126.1">
    <property type="nucleotide sequence ID" value="NZ_JTDN01000001.1"/>
</dbReference>
<dbReference type="STRING" id="1572751.PK98_02825"/>
<evidence type="ECO:0000256" key="10">
    <source>
        <dbReference type="ARBA" id="ARBA00023237"/>
    </source>
</evidence>
<evidence type="ECO:0000256" key="4">
    <source>
        <dbReference type="ARBA" id="ARBA00022496"/>
    </source>
</evidence>
<proteinExistence type="inferred from homology"/>
<keyword evidence="9 11" id="KW-0472">Membrane</keyword>
<comment type="caution">
    <text evidence="17">The sequence shown here is derived from an EMBL/GenBank/DDBJ whole genome shotgun (WGS) entry which is preliminary data.</text>
</comment>
<dbReference type="GO" id="GO:0006826">
    <property type="term" value="P:iron ion transport"/>
    <property type="evidence" value="ECO:0007669"/>
    <property type="project" value="UniProtKB-KW"/>
</dbReference>